<dbReference type="Pfam" id="PF00575">
    <property type="entry name" value="S1"/>
    <property type="match status" value="4"/>
</dbReference>
<evidence type="ECO:0000256" key="5">
    <source>
        <dbReference type="ARBA" id="ARBA00023004"/>
    </source>
</evidence>
<feature type="binding site" evidence="8">
    <location>
        <position position="82"/>
    </location>
    <ligand>
        <name>isopentenyl diphosphate</name>
        <dbReference type="ChEBI" id="CHEBI:128769"/>
    </ligand>
</feature>
<comment type="pathway">
    <text evidence="8">Isoprenoid biosynthesis; dimethylallyl diphosphate biosynthesis; dimethylallyl diphosphate from (2E)-4-hydroxy-3-methylbutenyl diphosphate: step 1/1.</text>
</comment>
<dbReference type="PANTHER" id="PTHR10724">
    <property type="entry name" value="30S RIBOSOMAL PROTEIN S1"/>
    <property type="match status" value="1"/>
</dbReference>
<dbReference type="GO" id="GO:0016114">
    <property type="term" value="P:terpenoid biosynthetic process"/>
    <property type="evidence" value="ECO:0007669"/>
    <property type="project" value="UniProtKB-UniRule"/>
</dbReference>
<feature type="binding site" evidence="8">
    <location>
        <position position="273"/>
    </location>
    <ligand>
        <name>(2E)-4-hydroxy-3-methylbut-2-enyl diphosphate</name>
        <dbReference type="ChEBI" id="CHEBI:128753"/>
    </ligand>
</feature>
<dbReference type="GO" id="GO:0051745">
    <property type="term" value="F:4-hydroxy-3-methylbut-2-enyl diphosphate reductase activity"/>
    <property type="evidence" value="ECO:0007669"/>
    <property type="project" value="UniProtKB-UniRule"/>
</dbReference>
<feature type="binding site" evidence="8">
    <location>
        <position position="231"/>
    </location>
    <ligand>
        <name>(2E)-4-hydroxy-3-methylbut-2-enyl diphosphate</name>
        <dbReference type="ChEBI" id="CHEBI:128753"/>
    </ligand>
</feature>
<dbReference type="Gene3D" id="3.40.1010.20">
    <property type="entry name" value="4-hydroxy-3-methylbut-2-enyl diphosphate reductase, catalytic domain"/>
    <property type="match status" value="2"/>
</dbReference>
<dbReference type="PROSITE" id="PS50126">
    <property type="entry name" value="S1"/>
    <property type="match status" value="4"/>
</dbReference>
<dbReference type="Proteomes" id="UP000823960">
    <property type="component" value="Unassembled WGS sequence"/>
</dbReference>
<dbReference type="CDD" id="cd04465">
    <property type="entry name" value="S1_RPS1_repeat_ec2_hs2"/>
    <property type="match status" value="1"/>
</dbReference>
<keyword evidence="4 11" id="KW-0689">Ribosomal protein</keyword>
<feature type="binding site" evidence="8">
    <location>
        <position position="104"/>
    </location>
    <ligand>
        <name>[4Fe-4S] cluster</name>
        <dbReference type="ChEBI" id="CHEBI:49883"/>
    </ligand>
</feature>
<name>A0A9D1NRY3_9FIRM</name>
<comment type="caution">
    <text evidence="11">The sequence shown here is derived from an EMBL/GenBank/DDBJ whole genome shotgun (WGS) entry which is preliminary data.</text>
</comment>
<evidence type="ECO:0000256" key="4">
    <source>
        <dbReference type="ARBA" id="ARBA00022980"/>
    </source>
</evidence>
<evidence type="ECO:0000313" key="12">
    <source>
        <dbReference type="Proteomes" id="UP000823960"/>
    </source>
</evidence>
<dbReference type="EC" id="1.17.7.4" evidence="8"/>
<dbReference type="InterPro" id="IPR003029">
    <property type="entry name" value="S1_domain"/>
</dbReference>
<feature type="active site" description="Proton donor" evidence="8">
    <location>
        <position position="134"/>
    </location>
</feature>
<evidence type="ECO:0000256" key="1">
    <source>
        <dbReference type="ARBA" id="ARBA00006767"/>
    </source>
</evidence>
<proteinExistence type="inferred from homology"/>
<dbReference type="GO" id="GO:0050992">
    <property type="term" value="P:dimethylallyl diphosphate biosynthetic process"/>
    <property type="evidence" value="ECO:0007669"/>
    <property type="project" value="UniProtKB-UniRule"/>
</dbReference>
<dbReference type="Gene3D" id="3.40.50.11270">
    <property type="match status" value="1"/>
</dbReference>
<feature type="binding site" evidence="8">
    <location>
        <position position="231"/>
    </location>
    <ligand>
        <name>dimethylallyl diphosphate</name>
        <dbReference type="ChEBI" id="CHEBI:57623"/>
    </ligand>
</feature>
<feature type="domain" description="S1 motif" evidence="9">
    <location>
        <begin position="312"/>
        <end position="381"/>
    </location>
</feature>
<dbReference type="GO" id="GO:0051539">
    <property type="term" value="F:4 iron, 4 sulfur cluster binding"/>
    <property type="evidence" value="ECO:0007669"/>
    <property type="project" value="UniProtKB-UniRule"/>
</dbReference>
<protein>
    <recommendedName>
        <fullName evidence="8">4-hydroxy-3-methylbut-2-enyl diphosphate reductase</fullName>
        <shortName evidence="8">HMBPP reductase</shortName>
        <ecNumber evidence="8">1.17.7.4</ecNumber>
    </recommendedName>
</protein>
<comment type="similarity">
    <text evidence="1">Belongs to the bacterial ribosomal protein bS1 family.</text>
</comment>
<keyword evidence="8 11" id="KW-0560">Oxidoreductase</keyword>
<dbReference type="InterPro" id="IPR002792">
    <property type="entry name" value="TRAM_dom"/>
</dbReference>
<evidence type="ECO:0000256" key="2">
    <source>
        <dbReference type="ARBA" id="ARBA00022485"/>
    </source>
</evidence>
<keyword evidence="6 8" id="KW-0411">Iron-sulfur</keyword>
<evidence type="ECO:0000256" key="6">
    <source>
        <dbReference type="ARBA" id="ARBA00023014"/>
    </source>
</evidence>
<sequence length="658" mass="72083">MSEITLANGKKLTVAETAGFCYGVKRAVDMAYEASKRYERIYSLGPIIHNASVVGDLEKRGVRVIEDASCVKEGDAVIIRSHGASKEEYAELKRLGAVIIDTTCPNVKHIHRLAEECSGRGERILVAGDKDHPEVKGILSYIDDGEVFADCEELLKLLRKSCEKFKKTIAILSQTTYNIELWERCIQTAQQYDNVKIYNTVCNATSKRQAEAAELSLRCDTMLIIGGRNSSNTAKLRDICSKNARCFLIENSSELENIDFSHTRYLGISAGASTPAHIIEEVQKTMTENLINEEEFNFEEAIEQSLKKVYTGKRVSGVVTSVNNTEVIVDIGTKHTGYIPMSELSNDPNAKPQDVVKVGDEIDVIVTKVNDVEGIVNLSKKQVDAQKGYEEVKKAFEEGTALEGVVSSVIKGGVIVVTQGMRVFVPASQTGVRLGGDLNALLKTTVKFKIIELNEARKRAVGSIRKVAAEERAVKKAQFFETAEAGQTVTGEVKSITDYGVFVDIGGVDGLIRRMDLTWGRIKHPSDVVSVGESIEVIIKDIDKETGKVSLSYKKPSDNPWLIFENNYSVGQVVEAKIVSITSFGAFAQIIPGIDGLIHISQIADQRVNNVADFLTVGQTVTAKITECDLENKRVSLSIRALLSSEASESEDSAPSEE</sequence>
<dbReference type="InterPro" id="IPR012340">
    <property type="entry name" value="NA-bd_OB-fold"/>
</dbReference>
<feature type="binding site" evidence="8">
    <location>
        <position position="82"/>
    </location>
    <ligand>
        <name>(2E)-4-hydroxy-3-methylbut-2-enyl diphosphate</name>
        <dbReference type="ChEBI" id="CHEBI:128753"/>
    </ligand>
</feature>
<dbReference type="PANTHER" id="PTHR10724:SF7">
    <property type="entry name" value="SMALL RIBOSOMAL SUBUNIT PROTEIN BS1C"/>
    <property type="match status" value="1"/>
</dbReference>
<reference evidence="11" key="1">
    <citation type="submission" date="2020-10" db="EMBL/GenBank/DDBJ databases">
        <authorList>
            <person name="Gilroy R."/>
        </authorList>
    </citation>
    <scope>NUCLEOTIDE SEQUENCE</scope>
    <source>
        <strain evidence="11">1370</strain>
    </source>
</reference>
<feature type="domain" description="S1 motif" evidence="9">
    <location>
        <begin position="571"/>
        <end position="640"/>
    </location>
</feature>
<comment type="catalytic activity">
    <reaction evidence="8">
        <text>isopentenyl diphosphate + 2 oxidized [2Fe-2S]-[ferredoxin] + H2O = (2E)-4-hydroxy-3-methylbut-2-enyl diphosphate + 2 reduced [2Fe-2S]-[ferredoxin] + 2 H(+)</text>
        <dbReference type="Rhea" id="RHEA:24488"/>
        <dbReference type="Rhea" id="RHEA-COMP:10000"/>
        <dbReference type="Rhea" id="RHEA-COMP:10001"/>
        <dbReference type="ChEBI" id="CHEBI:15377"/>
        <dbReference type="ChEBI" id="CHEBI:15378"/>
        <dbReference type="ChEBI" id="CHEBI:33737"/>
        <dbReference type="ChEBI" id="CHEBI:33738"/>
        <dbReference type="ChEBI" id="CHEBI:128753"/>
        <dbReference type="ChEBI" id="CHEBI:128769"/>
        <dbReference type="EC" id="1.17.7.4"/>
    </reaction>
</comment>
<dbReference type="NCBIfam" id="TIGR00216">
    <property type="entry name" value="ispH_lytB"/>
    <property type="match status" value="1"/>
</dbReference>
<evidence type="ECO:0000259" key="10">
    <source>
        <dbReference type="PROSITE" id="PS50926"/>
    </source>
</evidence>
<dbReference type="InterPro" id="IPR035104">
    <property type="entry name" value="Ribosomal_protein_S1-like"/>
</dbReference>
<organism evidence="11 12">
    <name type="scientific">Candidatus Faeciplasma avium</name>
    <dbReference type="NCBI Taxonomy" id="2840798"/>
    <lineage>
        <taxon>Bacteria</taxon>
        <taxon>Bacillati</taxon>
        <taxon>Bacillota</taxon>
        <taxon>Clostridia</taxon>
        <taxon>Eubacteriales</taxon>
        <taxon>Oscillospiraceae</taxon>
        <taxon>Oscillospiraceae incertae sedis</taxon>
        <taxon>Candidatus Faeciplasma</taxon>
    </lineage>
</organism>
<dbReference type="PROSITE" id="PS50926">
    <property type="entry name" value="TRAM"/>
    <property type="match status" value="1"/>
</dbReference>
<feature type="binding site" evidence="8">
    <location>
        <position position="230"/>
    </location>
    <ligand>
        <name>(2E)-4-hydroxy-3-methylbut-2-enyl diphosphate</name>
        <dbReference type="ChEBI" id="CHEBI:128753"/>
    </ligand>
</feature>
<dbReference type="GO" id="GO:0003735">
    <property type="term" value="F:structural constituent of ribosome"/>
    <property type="evidence" value="ECO:0007669"/>
    <property type="project" value="TreeGrafter"/>
</dbReference>
<evidence type="ECO:0000256" key="7">
    <source>
        <dbReference type="ARBA" id="ARBA00023274"/>
    </source>
</evidence>
<dbReference type="CDD" id="cd05688">
    <property type="entry name" value="S1_RPS1_repeat_ec3"/>
    <property type="match status" value="1"/>
</dbReference>
<feature type="domain" description="TRAM" evidence="10">
    <location>
        <begin position="528"/>
        <end position="592"/>
    </location>
</feature>
<feature type="binding site" evidence="8">
    <location>
        <position position="273"/>
    </location>
    <ligand>
        <name>dimethylallyl diphosphate</name>
        <dbReference type="ChEBI" id="CHEBI:57623"/>
    </ligand>
</feature>
<dbReference type="Gene3D" id="2.40.50.140">
    <property type="entry name" value="Nucleic acid-binding proteins"/>
    <property type="match status" value="4"/>
</dbReference>
<keyword evidence="7" id="KW-0687">Ribonucleoprotein</keyword>
<dbReference type="GO" id="GO:0003729">
    <property type="term" value="F:mRNA binding"/>
    <property type="evidence" value="ECO:0007669"/>
    <property type="project" value="TreeGrafter"/>
</dbReference>
<dbReference type="GO" id="GO:0046872">
    <property type="term" value="F:metal ion binding"/>
    <property type="evidence" value="ECO:0007669"/>
    <property type="project" value="UniProtKB-KW"/>
</dbReference>
<keyword evidence="3 8" id="KW-0479">Metal-binding</keyword>
<feature type="binding site" evidence="8">
    <location>
        <position position="175"/>
    </location>
    <ligand>
        <name>(2E)-4-hydroxy-3-methylbut-2-enyl diphosphate</name>
        <dbReference type="ChEBI" id="CHEBI:128753"/>
    </ligand>
</feature>
<dbReference type="SUPFAM" id="SSF50249">
    <property type="entry name" value="Nucleic acid-binding proteins"/>
    <property type="match status" value="4"/>
</dbReference>
<feature type="binding site" evidence="8">
    <location>
        <position position="49"/>
    </location>
    <ligand>
        <name>dimethylallyl diphosphate</name>
        <dbReference type="ChEBI" id="CHEBI:57623"/>
    </ligand>
</feature>
<dbReference type="GO" id="GO:0019288">
    <property type="term" value="P:isopentenyl diphosphate biosynthetic process, methylerythritol 4-phosphate pathway"/>
    <property type="evidence" value="ECO:0007669"/>
    <property type="project" value="UniProtKB-UniRule"/>
</dbReference>
<feature type="binding site" evidence="8">
    <location>
        <position position="202"/>
    </location>
    <ligand>
        <name>[4Fe-4S] cluster</name>
        <dbReference type="ChEBI" id="CHEBI:49883"/>
    </ligand>
</feature>
<evidence type="ECO:0000259" key="9">
    <source>
        <dbReference type="PROSITE" id="PS50126"/>
    </source>
</evidence>
<dbReference type="CDD" id="cd05687">
    <property type="entry name" value="S1_RPS1_repeat_ec1_hs1"/>
    <property type="match status" value="1"/>
</dbReference>
<comment type="pathway">
    <text evidence="8">Isoprenoid biosynthesis; isopentenyl diphosphate biosynthesis via DXP pathway; isopentenyl diphosphate from 1-deoxy-D-xylulose 5-phosphate: step 6/6.</text>
</comment>
<dbReference type="EMBL" id="DVOL01000100">
    <property type="protein sequence ID" value="HIV11422.1"/>
    <property type="molecule type" value="Genomic_DNA"/>
</dbReference>
<evidence type="ECO:0000256" key="8">
    <source>
        <dbReference type="HAMAP-Rule" id="MF_00191"/>
    </source>
</evidence>
<dbReference type="GO" id="GO:0005840">
    <property type="term" value="C:ribosome"/>
    <property type="evidence" value="ECO:0007669"/>
    <property type="project" value="UniProtKB-KW"/>
</dbReference>
<dbReference type="InterPro" id="IPR003451">
    <property type="entry name" value="LytB/IspH"/>
</dbReference>
<feature type="binding site" evidence="8">
    <location>
        <position position="82"/>
    </location>
    <ligand>
        <name>dimethylallyl diphosphate</name>
        <dbReference type="ChEBI" id="CHEBI:57623"/>
    </ligand>
</feature>
<keyword evidence="2 8" id="KW-0004">4Fe-4S</keyword>
<feature type="binding site" evidence="8">
    <location>
        <position position="232"/>
    </location>
    <ligand>
        <name>isopentenyl diphosphate</name>
        <dbReference type="ChEBI" id="CHEBI:128769"/>
    </ligand>
</feature>
<dbReference type="Pfam" id="PF02401">
    <property type="entry name" value="LYTB"/>
    <property type="match status" value="1"/>
</dbReference>
<feature type="binding site" evidence="8">
    <location>
        <position position="49"/>
    </location>
    <ligand>
        <name>isopentenyl diphosphate</name>
        <dbReference type="ChEBI" id="CHEBI:128769"/>
    </ligand>
</feature>
<feature type="binding site" evidence="8">
    <location>
        <position position="230"/>
    </location>
    <ligand>
        <name>isopentenyl diphosphate</name>
        <dbReference type="ChEBI" id="CHEBI:128769"/>
    </ligand>
</feature>
<feature type="binding site" evidence="8">
    <location>
        <position position="231"/>
    </location>
    <ligand>
        <name>isopentenyl diphosphate</name>
        <dbReference type="ChEBI" id="CHEBI:128769"/>
    </ligand>
</feature>
<dbReference type="SMART" id="SM00316">
    <property type="entry name" value="S1"/>
    <property type="match status" value="4"/>
</dbReference>
<comment type="similarity">
    <text evidence="8">Belongs to the IspH family.</text>
</comment>
<feature type="domain" description="S1 motif" evidence="9">
    <location>
        <begin position="486"/>
        <end position="554"/>
    </location>
</feature>
<evidence type="ECO:0000313" key="11">
    <source>
        <dbReference type="EMBL" id="HIV11422.1"/>
    </source>
</evidence>
<dbReference type="NCBIfam" id="NF000907">
    <property type="entry name" value="PRK00087.1"/>
    <property type="match status" value="1"/>
</dbReference>
<comment type="catalytic activity">
    <reaction evidence="8">
        <text>dimethylallyl diphosphate + 2 oxidized [2Fe-2S]-[ferredoxin] + H2O = (2E)-4-hydroxy-3-methylbut-2-enyl diphosphate + 2 reduced [2Fe-2S]-[ferredoxin] + 2 H(+)</text>
        <dbReference type="Rhea" id="RHEA:24825"/>
        <dbReference type="Rhea" id="RHEA-COMP:10000"/>
        <dbReference type="Rhea" id="RHEA-COMP:10001"/>
        <dbReference type="ChEBI" id="CHEBI:15377"/>
        <dbReference type="ChEBI" id="CHEBI:15378"/>
        <dbReference type="ChEBI" id="CHEBI:33737"/>
        <dbReference type="ChEBI" id="CHEBI:33738"/>
        <dbReference type="ChEBI" id="CHEBI:57623"/>
        <dbReference type="ChEBI" id="CHEBI:128753"/>
        <dbReference type="EC" id="1.17.7.4"/>
    </reaction>
</comment>
<accession>A0A9D1NRY3</accession>
<evidence type="ECO:0000256" key="3">
    <source>
        <dbReference type="ARBA" id="ARBA00022723"/>
    </source>
</evidence>
<dbReference type="HAMAP" id="MF_00191">
    <property type="entry name" value="IspH"/>
    <property type="match status" value="1"/>
</dbReference>
<reference evidence="11" key="2">
    <citation type="journal article" date="2021" name="PeerJ">
        <title>Extensive microbial diversity within the chicken gut microbiome revealed by metagenomics and culture.</title>
        <authorList>
            <person name="Gilroy R."/>
            <person name="Ravi A."/>
            <person name="Getino M."/>
            <person name="Pursley I."/>
            <person name="Horton D.L."/>
            <person name="Alikhan N.F."/>
            <person name="Baker D."/>
            <person name="Gharbi K."/>
            <person name="Hall N."/>
            <person name="Watson M."/>
            <person name="Adriaenssens E.M."/>
            <person name="Foster-Nyarko E."/>
            <person name="Jarju S."/>
            <person name="Secka A."/>
            <person name="Antonio M."/>
            <person name="Oren A."/>
            <person name="Chaudhuri R.R."/>
            <person name="La Ragione R."/>
            <person name="Hildebrand F."/>
            <person name="Pallen M.J."/>
        </authorList>
    </citation>
    <scope>NUCLEOTIDE SEQUENCE</scope>
    <source>
        <strain evidence="11">1370</strain>
    </source>
</reference>
<feature type="domain" description="S1 motif" evidence="9">
    <location>
        <begin position="399"/>
        <end position="465"/>
    </location>
</feature>
<feature type="binding site" evidence="8">
    <location>
        <position position="132"/>
    </location>
    <ligand>
        <name>isopentenyl diphosphate</name>
        <dbReference type="ChEBI" id="CHEBI:128769"/>
    </ligand>
</feature>
<feature type="binding site" evidence="8">
    <location>
        <position position="273"/>
    </location>
    <ligand>
        <name>isopentenyl diphosphate</name>
        <dbReference type="ChEBI" id="CHEBI:128769"/>
    </ligand>
</feature>
<comment type="function">
    <text evidence="8">Catalyzes the conversion of 1-hydroxy-2-methyl-2-(E)-butenyl 4-diphosphate (HMBPP) into a mixture of isopentenyl diphosphate (IPP) and dimethylallyl diphosphate (DMAPP). Acts in the terminal step of the DOXP/MEP pathway for isoprenoid precursor biosynthesis.</text>
</comment>
<feature type="binding site" evidence="8">
    <location>
        <position position="21"/>
    </location>
    <ligand>
        <name>[4Fe-4S] cluster</name>
        <dbReference type="ChEBI" id="CHEBI:49883"/>
    </ligand>
</feature>
<dbReference type="AlphaFoldDB" id="A0A9D1NRY3"/>
<comment type="cofactor">
    <cofactor evidence="8">
        <name>[4Fe-4S] cluster</name>
        <dbReference type="ChEBI" id="CHEBI:49883"/>
    </cofactor>
    <text evidence="8">Binds 1 [4Fe-4S] cluster per subunit.</text>
</comment>
<dbReference type="PRINTS" id="PR00681">
    <property type="entry name" value="RIBOSOMALS1"/>
</dbReference>
<feature type="binding site" evidence="8">
    <location>
        <position position="49"/>
    </location>
    <ligand>
        <name>(2E)-4-hydroxy-3-methylbut-2-enyl diphosphate</name>
        <dbReference type="ChEBI" id="CHEBI:128753"/>
    </ligand>
</feature>
<feature type="binding site" evidence="8">
    <location>
        <position position="230"/>
    </location>
    <ligand>
        <name>dimethylallyl diphosphate</name>
        <dbReference type="ChEBI" id="CHEBI:57623"/>
    </ligand>
</feature>
<keyword evidence="5 8" id="KW-0408">Iron</keyword>
<dbReference type="GO" id="GO:0006412">
    <property type="term" value="P:translation"/>
    <property type="evidence" value="ECO:0007669"/>
    <property type="project" value="TreeGrafter"/>
</dbReference>
<feature type="binding site" evidence="8">
    <location>
        <position position="132"/>
    </location>
    <ligand>
        <name>(2E)-4-hydroxy-3-methylbut-2-enyl diphosphate</name>
        <dbReference type="ChEBI" id="CHEBI:128753"/>
    </ligand>
</feature>
<keyword evidence="8" id="KW-0414">Isoprene biosynthesis</keyword>
<gene>
    <name evidence="8" type="primary">ispH</name>
    <name evidence="11" type="ORF">IAD28_07005</name>
</gene>
<dbReference type="InterPro" id="IPR050437">
    <property type="entry name" value="Ribos_protein_bS1-like"/>
</dbReference>
<feature type="binding site" evidence="8">
    <location>
        <position position="232"/>
    </location>
    <ligand>
        <name>dimethylallyl diphosphate</name>
        <dbReference type="ChEBI" id="CHEBI:57623"/>
    </ligand>
</feature>
<feature type="binding site" evidence="8">
    <location>
        <position position="132"/>
    </location>
    <ligand>
        <name>dimethylallyl diphosphate</name>
        <dbReference type="ChEBI" id="CHEBI:57623"/>
    </ligand>
</feature>
<feature type="binding site" evidence="8">
    <location>
        <position position="232"/>
    </location>
    <ligand>
        <name>(2E)-4-hydroxy-3-methylbut-2-enyl diphosphate</name>
        <dbReference type="ChEBI" id="CHEBI:128753"/>
    </ligand>
</feature>
<dbReference type="CDD" id="cd13944">
    <property type="entry name" value="lytB_ispH"/>
    <property type="match status" value="1"/>
</dbReference>